<reference evidence="9" key="3">
    <citation type="journal article" date="2010" name="Genome Res.">
        <title>Population genomic sequencing of Coccidioides fungi reveals recent hybridization and transposon control.</title>
        <authorList>
            <person name="Neafsey D.E."/>
            <person name="Barker B.M."/>
            <person name="Sharpton T.J."/>
            <person name="Stajich J.E."/>
            <person name="Park D.J."/>
            <person name="Whiston E."/>
            <person name="Hung C.-Y."/>
            <person name="McMahan C."/>
            <person name="White J."/>
            <person name="Sykes S."/>
            <person name="Heiman D."/>
            <person name="Young S."/>
            <person name="Zeng Q."/>
            <person name="Abouelleil A."/>
            <person name="Aftuck L."/>
            <person name="Bessette D."/>
            <person name="Brown A."/>
            <person name="FitzGerald M."/>
            <person name="Lui A."/>
            <person name="Macdonald J.P."/>
            <person name="Priest M."/>
            <person name="Orbach M.J."/>
            <person name="Galgiani J.N."/>
            <person name="Kirkland T.N."/>
            <person name="Cole G.T."/>
            <person name="Birren B.W."/>
            <person name="Henn M.R."/>
            <person name="Taylor J.W."/>
            <person name="Rounsley S.D."/>
        </authorList>
    </citation>
    <scope>NUCLEOTIDE SEQUENCE [LARGE SCALE GENOMIC DNA]</scope>
    <source>
        <strain evidence="9">RMSCC 3488</strain>
    </source>
</reference>
<dbReference type="InterPro" id="IPR007271">
    <property type="entry name" value="Nuc_sug_transpt"/>
</dbReference>
<name>A0A0J6F691_COCPO</name>
<feature type="transmembrane region" description="Helical" evidence="7">
    <location>
        <begin position="154"/>
        <end position="172"/>
    </location>
</feature>
<evidence type="ECO:0000256" key="4">
    <source>
        <dbReference type="ARBA" id="ARBA00022989"/>
    </source>
</evidence>
<accession>A0A0J6F691</accession>
<dbReference type="EMBL" id="DS268109">
    <property type="protein sequence ID" value="KMM64795.1"/>
    <property type="molecule type" value="Genomic_DNA"/>
</dbReference>
<keyword evidence="5 7" id="KW-0472">Membrane</keyword>
<reference evidence="8 9" key="1">
    <citation type="submission" date="2007-06" db="EMBL/GenBank/DDBJ databases">
        <title>The Genome Sequence of Coccidioides posadasii RMSCC_3488.</title>
        <authorList>
            <consortium name="Coccidioides Genome Resources Consortium"/>
            <consortium name="The Broad Institute Genome Sequencing Platform"/>
            <person name="Henn M.R."/>
            <person name="Sykes S."/>
            <person name="Young S."/>
            <person name="Jaffe D."/>
            <person name="Berlin A."/>
            <person name="Alvarez P."/>
            <person name="Butler J."/>
            <person name="Gnerre S."/>
            <person name="Grabherr M."/>
            <person name="Mauceli E."/>
            <person name="Brockman W."/>
            <person name="Kodira C."/>
            <person name="Alvarado L."/>
            <person name="Zeng Q."/>
            <person name="Crawford M."/>
            <person name="Antoine C."/>
            <person name="Devon K."/>
            <person name="Galgiani J."/>
            <person name="Orsborn K."/>
            <person name="Lewis M.L."/>
            <person name="Nusbaum C."/>
            <person name="Galagan J."/>
            <person name="Birren B."/>
        </authorList>
    </citation>
    <scope>NUCLEOTIDE SEQUENCE [LARGE SCALE GENOMIC DNA]</scope>
    <source>
        <strain evidence="8 9">RMSCC 3488</strain>
    </source>
</reference>
<protein>
    <submittedName>
        <fullName evidence="8">UDP-N-acetylglucosamine transporter</fullName>
    </submittedName>
</protein>
<evidence type="ECO:0000313" key="9">
    <source>
        <dbReference type="Proteomes" id="UP000054567"/>
    </source>
</evidence>
<reference evidence="9" key="2">
    <citation type="journal article" date="2009" name="Genome Res.">
        <title>Comparative genomic analyses of the human fungal pathogens Coccidioides and their relatives.</title>
        <authorList>
            <person name="Sharpton T.J."/>
            <person name="Stajich J.E."/>
            <person name="Rounsley S.D."/>
            <person name="Gardner M.J."/>
            <person name="Wortman J.R."/>
            <person name="Jordar V.S."/>
            <person name="Maiti R."/>
            <person name="Kodira C.D."/>
            <person name="Neafsey D.E."/>
            <person name="Zeng Q."/>
            <person name="Hung C.-Y."/>
            <person name="McMahan C."/>
            <person name="Muszewska A."/>
            <person name="Grynberg M."/>
            <person name="Mandel M.A."/>
            <person name="Kellner E.M."/>
            <person name="Barker B.M."/>
            <person name="Galgiani J.N."/>
            <person name="Orbach M.J."/>
            <person name="Kirkland T.N."/>
            <person name="Cole G.T."/>
            <person name="Henn M.R."/>
            <person name="Birren B.W."/>
            <person name="Taylor J.W."/>
        </authorList>
    </citation>
    <scope>NUCLEOTIDE SEQUENCE [LARGE SCALE GENOMIC DNA]</scope>
    <source>
        <strain evidence="9">RMSCC 3488</strain>
    </source>
</reference>
<dbReference type="NCBIfam" id="TIGR00803">
    <property type="entry name" value="nst"/>
    <property type="match status" value="1"/>
</dbReference>
<evidence type="ECO:0000313" key="8">
    <source>
        <dbReference type="EMBL" id="KMM64795.1"/>
    </source>
</evidence>
<feature type="transmembrane region" description="Helical" evidence="7">
    <location>
        <begin position="232"/>
        <end position="250"/>
    </location>
</feature>
<feature type="transmembrane region" description="Helical" evidence="7">
    <location>
        <begin position="18"/>
        <end position="37"/>
    </location>
</feature>
<dbReference type="Pfam" id="PF04142">
    <property type="entry name" value="Nuc_sug_transp"/>
    <property type="match status" value="1"/>
</dbReference>
<organism evidence="8 9">
    <name type="scientific">Coccidioides posadasii RMSCC 3488</name>
    <dbReference type="NCBI Taxonomy" id="454284"/>
    <lineage>
        <taxon>Eukaryota</taxon>
        <taxon>Fungi</taxon>
        <taxon>Dikarya</taxon>
        <taxon>Ascomycota</taxon>
        <taxon>Pezizomycotina</taxon>
        <taxon>Eurotiomycetes</taxon>
        <taxon>Eurotiomycetidae</taxon>
        <taxon>Onygenales</taxon>
        <taxon>Onygenaceae</taxon>
        <taxon>Coccidioides</taxon>
    </lineage>
</organism>
<evidence type="ECO:0000256" key="3">
    <source>
        <dbReference type="ARBA" id="ARBA00022824"/>
    </source>
</evidence>
<dbReference type="InterPro" id="IPR037185">
    <property type="entry name" value="EmrE-like"/>
</dbReference>
<evidence type="ECO:0000256" key="6">
    <source>
        <dbReference type="SAM" id="MobiDB-lite"/>
    </source>
</evidence>
<evidence type="ECO:0000256" key="2">
    <source>
        <dbReference type="ARBA" id="ARBA00022692"/>
    </source>
</evidence>
<feature type="transmembrane region" description="Helical" evidence="7">
    <location>
        <begin position="49"/>
        <end position="72"/>
    </location>
</feature>
<dbReference type="OrthoDB" id="408493at2759"/>
<dbReference type="SUPFAM" id="SSF103481">
    <property type="entry name" value="Multidrug resistance efflux transporter EmrE"/>
    <property type="match status" value="1"/>
</dbReference>
<dbReference type="PIRSF" id="PIRSF005799">
    <property type="entry name" value="UDP-gal_transpt"/>
    <property type="match status" value="1"/>
</dbReference>
<evidence type="ECO:0000256" key="5">
    <source>
        <dbReference type="ARBA" id="ARBA00023136"/>
    </source>
</evidence>
<dbReference type="PANTHER" id="PTHR10231">
    <property type="entry name" value="NUCLEOTIDE-SUGAR TRANSMEMBRANE TRANSPORTER"/>
    <property type="match status" value="1"/>
</dbReference>
<evidence type="ECO:0000256" key="1">
    <source>
        <dbReference type="ARBA" id="ARBA00004477"/>
    </source>
</evidence>
<keyword evidence="2 7" id="KW-0812">Transmembrane</keyword>
<feature type="region of interest" description="Disordered" evidence="6">
    <location>
        <begin position="392"/>
        <end position="461"/>
    </location>
</feature>
<gene>
    <name evidence="8" type="ORF">CPAG_01147</name>
</gene>
<feature type="transmembrane region" description="Helical" evidence="7">
    <location>
        <begin position="300"/>
        <end position="322"/>
    </location>
</feature>
<dbReference type="GO" id="GO:0000139">
    <property type="term" value="C:Golgi membrane"/>
    <property type="evidence" value="ECO:0007669"/>
    <property type="project" value="InterPro"/>
</dbReference>
<proteinExistence type="predicted"/>
<dbReference type="AlphaFoldDB" id="A0A0J6F691"/>
<feature type="transmembrane region" description="Helical" evidence="7">
    <location>
        <begin position="270"/>
        <end position="288"/>
    </location>
</feature>
<dbReference type="Proteomes" id="UP000054567">
    <property type="component" value="Unassembled WGS sequence"/>
</dbReference>
<feature type="transmembrane region" description="Helical" evidence="7">
    <location>
        <begin position="329"/>
        <end position="349"/>
    </location>
</feature>
<sequence length="461" mass="50215">MGRDVQKQSSWMGVRGRYVFLVLLTIQCSSSILLLHYSRVMPVVGDQRYITSTAVFLNEVIKLAICLTIALYEVSKSAPPSMPATSLFGSLAAAIFTGDSWKLAVPAALYTISNSLQYIALSNVEAVQFQVTYQLKLIATAVFGAMVMRKSLPYAKWMILLLLVAGVALVQIPPVDPHELDRRTHVYLPRRLSDLQQFGVAAGPVLRKRSATYEGIQDDMIQGHPVFNARTGLLTTLGACFASGLAGLSFEKVLRDSTQSTSVWIRNVQLAIYSIFPALFIGVIFLDGERVAKRGFFHGYNWTVWSVIAGQAVGGIAASFCISYSELGLLQAASAMSIVLSSLASPFFFDIQVSAYFILGTLIVLVACFVYIPSPLNAKSDLRPRLPPIRIEKAKSSPDTDGSGQELAVPPNDFSIKLPTTPLISEASALTTSRPGSPSPARHHARAHSSRGYFGRQHHEN</sequence>
<evidence type="ECO:0000256" key="7">
    <source>
        <dbReference type="SAM" id="Phobius"/>
    </source>
</evidence>
<dbReference type="GO" id="GO:0015165">
    <property type="term" value="F:pyrimidine nucleotide-sugar transmembrane transporter activity"/>
    <property type="evidence" value="ECO:0007669"/>
    <property type="project" value="InterPro"/>
</dbReference>
<dbReference type="VEuPathDB" id="FungiDB:CPAG_01147"/>
<feature type="transmembrane region" description="Helical" evidence="7">
    <location>
        <begin position="355"/>
        <end position="373"/>
    </location>
</feature>
<keyword evidence="3" id="KW-0256">Endoplasmic reticulum</keyword>
<keyword evidence="4 7" id="KW-1133">Transmembrane helix</keyword>
<comment type="subcellular location">
    <subcellularLocation>
        <location evidence="1">Endoplasmic reticulum membrane</location>
        <topology evidence="1">Multi-pass membrane protein</topology>
    </subcellularLocation>
</comment>